<sequence>MGRITRRGFALATAGVLSGALALNASAASGRSVAPPGRPHGTELRGMWVASVANIDWPSRSGLAPDQGRGELFSLLDTAVERRLNTVYLQVRPTADALWPSPHEPWSAWLTGEQGRDPGWDPLGFAVEEAHRRGLELHAWFNPYRVAMHDDPGRLAAGHPARRNPGWVVRHGGRLYYNPGIPEVRAFTQEAMLHAVEHYDIDGVHWDDYFYPYPVAGQRFDDDAAFAAHGGDFADRGDWRRDNIDRLVREMHRRVREIKPDIPFGVSPFGVWRNRDTDPLGSPTRAGVQTYDDLYADVRTWVKEGWLDYVTPQLYWHIGFSAADYAALVPWWADVTEGTGVRLYIGEAAYKVADPAQPAAWHDPAELSRHLAFCRDHPEVRGHAFFSARQVADDPIGALTRVVRDHYS</sequence>
<feature type="chain" id="PRO_5046255536" evidence="2">
    <location>
        <begin position="28"/>
        <end position="408"/>
    </location>
</feature>
<dbReference type="InterPro" id="IPR052177">
    <property type="entry name" value="Divisome_Glycosyl_Hydrolase"/>
</dbReference>
<evidence type="ECO:0000256" key="2">
    <source>
        <dbReference type="SAM" id="SignalP"/>
    </source>
</evidence>
<reference evidence="4 5" key="1">
    <citation type="journal article" date="2019" name="Int. J. Syst. Evol. Microbiol.">
        <title>The Global Catalogue of Microorganisms (GCM) 10K type strain sequencing project: providing services to taxonomists for standard genome sequencing and annotation.</title>
        <authorList>
            <consortium name="The Broad Institute Genomics Platform"/>
            <consortium name="The Broad Institute Genome Sequencing Center for Infectious Disease"/>
            <person name="Wu L."/>
            <person name="Ma J."/>
        </authorList>
    </citation>
    <scope>NUCLEOTIDE SEQUENCE [LARGE SCALE GENOMIC DNA]</scope>
    <source>
        <strain evidence="4 5">JCM 13581</strain>
    </source>
</reference>
<dbReference type="Proteomes" id="UP001501303">
    <property type="component" value="Unassembled WGS sequence"/>
</dbReference>
<evidence type="ECO:0000313" key="4">
    <source>
        <dbReference type="EMBL" id="GAA1895363.1"/>
    </source>
</evidence>
<proteinExistence type="predicted"/>
<dbReference type="PANTHER" id="PTHR43405">
    <property type="entry name" value="GLYCOSYL HYDROLASE DIGH"/>
    <property type="match status" value="1"/>
</dbReference>
<dbReference type="InterPro" id="IPR017853">
    <property type="entry name" value="GH"/>
</dbReference>
<dbReference type="SUPFAM" id="SSF51445">
    <property type="entry name" value="(Trans)glycosidases"/>
    <property type="match status" value="1"/>
</dbReference>
<dbReference type="InterPro" id="IPR003790">
    <property type="entry name" value="GHL10"/>
</dbReference>
<name>A0ABN2NQG4_9ACTN</name>
<evidence type="ECO:0000259" key="3">
    <source>
        <dbReference type="Pfam" id="PF02638"/>
    </source>
</evidence>
<accession>A0ABN2NQG4</accession>
<dbReference type="RefSeq" id="WP_344257930.1">
    <property type="nucleotide sequence ID" value="NZ_BAAAMJ010000001.1"/>
</dbReference>
<dbReference type="PANTHER" id="PTHR43405:SF1">
    <property type="entry name" value="GLYCOSYL HYDROLASE DIGH"/>
    <property type="match status" value="1"/>
</dbReference>
<feature type="domain" description="Glycosyl hydrolase-like 10" evidence="3">
    <location>
        <begin position="43"/>
        <end position="357"/>
    </location>
</feature>
<evidence type="ECO:0000313" key="5">
    <source>
        <dbReference type="Proteomes" id="UP001501303"/>
    </source>
</evidence>
<protein>
    <submittedName>
        <fullName evidence="4">Family 10 glycosylhydrolase</fullName>
    </submittedName>
</protein>
<dbReference type="Gene3D" id="3.20.20.80">
    <property type="entry name" value="Glycosidases"/>
    <property type="match status" value="1"/>
</dbReference>
<organism evidence="4 5">
    <name type="scientific">Streptomyces sodiiphilus</name>
    <dbReference type="NCBI Taxonomy" id="226217"/>
    <lineage>
        <taxon>Bacteria</taxon>
        <taxon>Bacillati</taxon>
        <taxon>Actinomycetota</taxon>
        <taxon>Actinomycetes</taxon>
        <taxon>Kitasatosporales</taxon>
        <taxon>Streptomycetaceae</taxon>
        <taxon>Streptomyces</taxon>
    </lineage>
</organism>
<gene>
    <name evidence="4" type="ORF">GCM10009716_01610</name>
</gene>
<dbReference type="Pfam" id="PF02638">
    <property type="entry name" value="GHL10"/>
    <property type="match status" value="1"/>
</dbReference>
<evidence type="ECO:0000256" key="1">
    <source>
        <dbReference type="ARBA" id="ARBA00022729"/>
    </source>
</evidence>
<dbReference type="EMBL" id="BAAAMJ010000001">
    <property type="protein sequence ID" value="GAA1895363.1"/>
    <property type="molecule type" value="Genomic_DNA"/>
</dbReference>
<comment type="caution">
    <text evidence="4">The sequence shown here is derived from an EMBL/GenBank/DDBJ whole genome shotgun (WGS) entry which is preliminary data.</text>
</comment>
<keyword evidence="1 2" id="KW-0732">Signal</keyword>
<feature type="signal peptide" evidence="2">
    <location>
        <begin position="1"/>
        <end position="27"/>
    </location>
</feature>
<keyword evidence="5" id="KW-1185">Reference proteome</keyword>